<dbReference type="AlphaFoldDB" id="A0A4D7AWZ1"/>
<protein>
    <submittedName>
        <fullName evidence="1">Uncharacterized protein</fullName>
    </submittedName>
</protein>
<organism evidence="1 2">
    <name type="scientific">Dysosmobacter welbionis</name>
    <dbReference type="NCBI Taxonomy" id="2093857"/>
    <lineage>
        <taxon>Bacteria</taxon>
        <taxon>Bacillati</taxon>
        <taxon>Bacillota</taxon>
        <taxon>Clostridia</taxon>
        <taxon>Eubacteriales</taxon>
        <taxon>Oscillospiraceae</taxon>
        <taxon>Dysosmobacter</taxon>
    </lineage>
</organism>
<dbReference type="GeneID" id="89523505"/>
<sequence>MLFRNEESSLRLDIVNYEFPPDGGDPTSDDRNWLVLRATWNKEDGDVVKDSNSCLLTHELQSMSAGLKVLKAGIRDVYVSDFQENFYFSVGARALGDGTFEVVVSFYLPNTMDGDDTAEITCTMDQKEMEALIGELDRLCEKFPDRT</sequence>
<dbReference type="RefSeq" id="WP_021749748.1">
    <property type="nucleotide sequence ID" value="NZ_CAUWCU010000017.1"/>
</dbReference>
<proteinExistence type="predicted"/>
<reference evidence="2" key="1">
    <citation type="submission" date="2018-12" db="EMBL/GenBank/DDBJ databases">
        <title>Dusodibacter welbiota gen. nov., sp. nov., isolated from human faeces and emended description of the Oscillibacter genus.</title>
        <authorList>
            <person name="Le Roy T."/>
            <person name="Van der Smissen P."/>
            <person name="Delzenne N."/>
            <person name="Muccioli G."/>
            <person name="Collet J.F."/>
            <person name="Cani P.D."/>
        </authorList>
    </citation>
    <scope>NUCLEOTIDE SEQUENCE [LARGE SCALE GENOMIC DNA]</scope>
    <source>
        <strain evidence="2">J115</strain>
    </source>
</reference>
<dbReference type="Pfam" id="PF24716">
    <property type="entry name" value="WapI"/>
    <property type="match status" value="1"/>
</dbReference>
<dbReference type="EMBL" id="CP034413">
    <property type="protein sequence ID" value="QCI60316.1"/>
    <property type="molecule type" value="Genomic_DNA"/>
</dbReference>
<dbReference type="InterPro" id="IPR056510">
    <property type="entry name" value="WapI"/>
</dbReference>
<accession>A0A4D7AWZ1</accession>
<dbReference type="KEGG" id="obj:EIO64_14755"/>
<keyword evidence="2" id="KW-1185">Reference proteome</keyword>
<gene>
    <name evidence="1" type="ORF">EIO64_14755</name>
</gene>
<evidence type="ECO:0000313" key="1">
    <source>
        <dbReference type="EMBL" id="QCI60316.1"/>
    </source>
</evidence>
<evidence type="ECO:0000313" key="2">
    <source>
        <dbReference type="Proteomes" id="UP000298642"/>
    </source>
</evidence>
<dbReference type="Proteomes" id="UP000298642">
    <property type="component" value="Chromosome"/>
</dbReference>
<name>A0A4D7AWZ1_9FIRM</name>